<dbReference type="EMBL" id="VCPC01000008">
    <property type="protein sequence ID" value="TMV07473.1"/>
    <property type="molecule type" value="Genomic_DNA"/>
</dbReference>
<name>A0ABY2WY12_9RHOB</name>
<keyword evidence="2" id="KW-1185">Reference proteome</keyword>
<evidence type="ECO:0000313" key="1">
    <source>
        <dbReference type="EMBL" id="TMV07473.1"/>
    </source>
</evidence>
<accession>A0ABY2WY12</accession>
<dbReference type="PANTHER" id="PTHR42941">
    <property type="entry name" value="SLL1037 PROTEIN"/>
    <property type="match status" value="1"/>
</dbReference>
<dbReference type="InterPro" id="IPR006311">
    <property type="entry name" value="TAT_signal"/>
</dbReference>
<evidence type="ECO:0000313" key="2">
    <source>
        <dbReference type="Proteomes" id="UP001191082"/>
    </source>
</evidence>
<dbReference type="InterPro" id="IPR011852">
    <property type="entry name" value="TRAP_TAXI"/>
</dbReference>
<dbReference type="PANTHER" id="PTHR42941:SF1">
    <property type="entry name" value="SLL1037 PROTEIN"/>
    <property type="match status" value="1"/>
</dbReference>
<dbReference type="Pfam" id="PF16868">
    <property type="entry name" value="NMT1_3"/>
    <property type="match status" value="1"/>
</dbReference>
<dbReference type="PROSITE" id="PS51318">
    <property type="entry name" value="TAT"/>
    <property type="match status" value="1"/>
</dbReference>
<dbReference type="Gene3D" id="3.40.190.10">
    <property type="entry name" value="Periplasmic binding protein-like II"/>
    <property type="match status" value="2"/>
</dbReference>
<dbReference type="NCBIfam" id="TIGR02122">
    <property type="entry name" value="TRAP_TAXI"/>
    <property type="match status" value="1"/>
</dbReference>
<dbReference type="SUPFAM" id="SSF53850">
    <property type="entry name" value="Periplasmic binding protein-like II"/>
    <property type="match status" value="1"/>
</dbReference>
<comment type="caution">
    <text evidence="1">The sequence shown here is derived from an EMBL/GenBank/DDBJ whole genome shotgun (WGS) entry which is preliminary data.</text>
</comment>
<protein>
    <submittedName>
        <fullName evidence="1">TAXI family TRAP transporter solute-binding subunit</fullName>
    </submittedName>
</protein>
<sequence length="331" mass="34938">MGGEDMANTLNRRAFVRRGLGSVAGLAAGTSLAGTLARAADAPDYLTLVGGGQGGAWYLGAATMAEIAKGLWPDISTTVTPGGSLANLQGVGRGKIDIAYSFAMDVTAAQKGTLAFEGRAIPGLRAIMSTNAAYFSIVAKPDIKSYADLAGKSVAPGRAGMTGLAAFRNIVNEVGIADQIEEVNTDYPEMSSLFKDGVVSAANVIGSIPHSTINEILSTADGHLLGMDDDLVERLSEKFNYERMVVPAGTFIGQDKEVVTAGSVTQVVTHEDVADETIYALTKATWESRDRLIQAHPSYKELTDEMALNGIRIPLHPGAEQYWREIGLLKS</sequence>
<proteinExistence type="predicted"/>
<organism evidence="1 2">
    <name type="scientific">Arenibacterium halophilum</name>
    <dbReference type="NCBI Taxonomy" id="2583821"/>
    <lineage>
        <taxon>Bacteria</taxon>
        <taxon>Pseudomonadati</taxon>
        <taxon>Pseudomonadota</taxon>
        <taxon>Alphaproteobacteria</taxon>
        <taxon>Rhodobacterales</taxon>
        <taxon>Paracoccaceae</taxon>
        <taxon>Arenibacterium</taxon>
    </lineage>
</organism>
<dbReference type="Proteomes" id="UP001191082">
    <property type="component" value="Unassembled WGS sequence"/>
</dbReference>
<reference evidence="1 2" key="1">
    <citation type="submission" date="2019-05" db="EMBL/GenBank/DDBJ databases">
        <title>Marivita sp. nov. isolated from sea sediment.</title>
        <authorList>
            <person name="Kim W."/>
        </authorList>
    </citation>
    <scope>NUCLEOTIDE SEQUENCE [LARGE SCALE GENOMIC DNA]</scope>
    <source>
        <strain evidence="1 2">CAU 1492</strain>
    </source>
</reference>
<gene>
    <name evidence="1" type="ORF">FGK64_21670</name>
</gene>